<evidence type="ECO:0000256" key="4">
    <source>
        <dbReference type="ARBA" id="ARBA00022989"/>
    </source>
</evidence>
<protein>
    <submittedName>
        <fullName evidence="14">Adenosine receptor A2a-like</fullName>
    </submittedName>
</protein>
<dbReference type="Proteomes" id="UP000694865">
    <property type="component" value="Unplaced"/>
</dbReference>
<dbReference type="PROSITE" id="PS00237">
    <property type="entry name" value="G_PROTEIN_RECEP_F1_1"/>
    <property type="match status" value="1"/>
</dbReference>
<keyword evidence="13" id="KW-1185">Reference proteome</keyword>
<organism evidence="13 14">
    <name type="scientific">Saccoglossus kowalevskii</name>
    <name type="common">Acorn worm</name>
    <dbReference type="NCBI Taxonomy" id="10224"/>
    <lineage>
        <taxon>Eukaryota</taxon>
        <taxon>Metazoa</taxon>
        <taxon>Hemichordata</taxon>
        <taxon>Enteropneusta</taxon>
        <taxon>Harrimaniidae</taxon>
        <taxon>Saccoglossus</taxon>
    </lineage>
</organism>
<keyword evidence="5" id="KW-0297">G-protein coupled receptor</keyword>
<comment type="subcellular location">
    <subcellularLocation>
        <location evidence="1">Cell membrane</location>
        <topology evidence="1">Multi-pass membrane protein</topology>
    </subcellularLocation>
</comment>
<dbReference type="InterPro" id="IPR017452">
    <property type="entry name" value="GPCR_Rhodpsn_7TM"/>
</dbReference>
<dbReference type="Gene3D" id="1.20.1070.10">
    <property type="entry name" value="Rhodopsin 7-helix transmembrane proteins"/>
    <property type="match status" value="1"/>
</dbReference>
<evidence type="ECO:0000256" key="10">
    <source>
        <dbReference type="ARBA" id="ARBA00023224"/>
    </source>
</evidence>
<dbReference type="PANTHER" id="PTHR24246">
    <property type="entry name" value="OLFACTORY RECEPTOR AND ADENOSINE RECEPTOR"/>
    <property type="match status" value="1"/>
</dbReference>
<keyword evidence="9" id="KW-0325">Glycoprotein</keyword>
<gene>
    <name evidence="14" type="primary">LOC100377825</name>
</gene>
<dbReference type="SUPFAM" id="SSF81321">
    <property type="entry name" value="Family A G protein-coupled receptor-like"/>
    <property type="match status" value="1"/>
</dbReference>
<feature type="transmembrane region" description="Helical" evidence="11">
    <location>
        <begin position="229"/>
        <end position="252"/>
    </location>
</feature>
<feature type="transmembrane region" description="Helical" evidence="11">
    <location>
        <begin position="46"/>
        <end position="68"/>
    </location>
</feature>
<dbReference type="InterPro" id="IPR001634">
    <property type="entry name" value="Adenosn_rcpt"/>
</dbReference>
<reference evidence="14" key="1">
    <citation type="submission" date="2025-08" db="UniProtKB">
        <authorList>
            <consortium name="RefSeq"/>
        </authorList>
    </citation>
    <scope>IDENTIFICATION</scope>
    <source>
        <tissue evidence="14">Testes</tissue>
    </source>
</reference>
<keyword evidence="3 11" id="KW-0812">Transmembrane</keyword>
<evidence type="ECO:0000256" key="3">
    <source>
        <dbReference type="ARBA" id="ARBA00022692"/>
    </source>
</evidence>
<keyword evidence="4 11" id="KW-1133">Transmembrane helix</keyword>
<sequence length="406" mass="45636">MASFPLEFYINLAVEIPVAIIAIGGNFLVCWAVYRNKHLRCVTNYFIVSLAVADLSVGLFAIPFALVTSVGLPEDFYSCLLMNCFVIIMTQSSIFSLLAIAIDRYFAVISPLEYRSMLTGRRALVVILITWFLAFFIGLVPVMGWNLGTPPAPRCYFTEVIDMKYMVYFNFFLCVLTPLILMIIIYIRIFRKISSQLKKMAATYANQPDAAAKHLATFTMKEAKTAKSLAVIMLLFAISWLPLHILNCIDLFCDGGCHVPYPLLLSTIMLSHANSAMNPVFYAFSNKEFRYTFRKLLGRLIKCHLLDTGNDKRRDPNAIDTDFSVSFTMQDIKSTFQFQSQRQVQLSSRTAVMVHIQEPPMAAGFVCEQDTLPPGIPSTPPSACETVTTRLDSANTRADSVTEWTQ</sequence>
<keyword evidence="2" id="KW-1003">Cell membrane</keyword>
<evidence type="ECO:0000256" key="1">
    <source>
        <dbReference type="ARBA" id="ARBA00004651"/>
    </source>
</evidence>
<proteinExistence type="predicted"/>
<evidence type="ECO:0000256" key="2">
    <source>
        <dbReference type="ARBA" id="ARBA00022475"/>
    </source>
</evidence>
<feature type="transmembrane region" description="Helical" evidence="11">
    <location>
        <begin position="264"/>
        <end position="284"/>
    </location>
</feature>
<evidence type="ECO:0000256" key="6">
    <source>
        <dbReference type="ARBA" id="ARBA00023136"/>
    </source>
</evidence>
<feature type="transmembrane region" description="Helical" evidence="11">
    <location>
        <begin position="80"/>
        <end position="102"/>
    </location>
</feature>
<keyword evidence="6 11" id="KW-0472">Membrane</keyword>
<feature type="transmembrane region" description="Helical" evidence="11">
    <location>
        <begin position="12"/>
        <end position="34"/>
    </location>
</feature>
<evidence type="ECO:0000256" key="9">
    <source>
        <dbReference type="ARBA" id="ARBA00023180"/>
    </source>
</evidence>
<dbReference type="SMART" id="SM01381">
    <property type="entry name" value="7TM_GPCR_Srsx"/>
    <property type="match status" value="1"/>
</dbReference>
<dbReference type="InterPro" id="IPR000276">
    <property type="entry name" value="GPCR_Rhodpsn"/>
</dbReference>
<dbReference type="RefSeq" id="XP_002734583.1">
    <property type="nucleotide sequence ID" value="XM_002734537.1"/>
</dbReference>
<evidence type="ECO:0000256" key="7">
    <source>
        <dbReference type="ARBA" id="ARBA00023157"/>
    </source>
</evidence>
<dbReference type="PROSITE" id="PS50262">
    <property type="entry name" value="G_PROTEIN_RECEP_F1_2"/>
    <property type="match status" value="1"/>
</dbReference>
<keyword evidence="8" id="KW-0675">Receptor</keyword>
<feature type="transmembrane region" description="Helical" evidence="11">
    <location>
        <begin position="123"/>
        <end position="145"/>
    </location>
</feature>
<accession>A0ABM0GPP8</accession>
<evidence type="ECO:0000256" key="11">
    <source>
        <dbReference type="SAM" id="Phobius"/>
    </source>
</evidence>
<dbReference type="CDD" id="cd14968">
    <property type="entry name" value="7tmA_Adenosine_R"/>
    <property type="match status" value="1"/>
</dbReference>
<feature type="domain" description="G-protein coupled receptors family 1 profile" evidence="12">
    <location>
        <begin position="25"/>
        <end position="282"/>
    </location>
</feature>
<keyword evidence="7" id="KW-1015">Disulfide bond</keyword>
<dbReference type="GeneID" id="100377825"/>
<dbReference type="Pfam" id="PF00001">
    <property type="entry name" value="7tm_1"/>
    <property type="match status" value="1"/>
</dbReference>
<evidence type="ECO:0000313" key="13">
    <source>
        <dbReference type="Proteomes" id="UP000694865"/>
    </source>
</evidence>
<dbReference type="PANTHER" id="PTHR24246:SF27">
    <property type="entry name" value="ADENOSINE RECEPTOR, ISOFORM A"/>
    <property type="match status" value="1"/>
</dbReference>
<evidence type="ECO:0000256" key="5">
    <source>
        <dbReference type="ARBA" id="ARBA00023040"/>
    </source>
</evidence>
<name>A0ABM0GPP8_SACKO</name>
<keyword evidence="10" id="KW-0807">Transducer</keyword>
<evidence type="ECO:0000256" key="8">
    <source>
        <dbReference type="ARBA" id="ARBA00023170"/>
    </source>
</evidence>
<feature type="transmembrane region" description="Helical" evidence="11">
    <location>
        <begin position="165"/>
        <end position="190"/>
    </location>
</feature>
<evidence type="ECO:0000259" key="12">
    <source>
        <dbReference type="PROSITE" id="PS50262"/>
    </source>
</evidence>
<evidence type="ECO:0000313" key="14">
    <source>
        <dbReference type="RefSeq" id="XP_002734583.1"/>
    </source>
</evidence>
<dbReference type="PRINTS" id="PR00424">
    <property type="entry name" value="ADENOSINER"/>
</dbReference>
<dbReference type="PRINTS" id="PR00237">
    <property type="entry name" value="GPCRRHODOPSN"/>
</dbReference>